<evidence type="ECO:0000256" key="2">
    <source>
        <dbReference type="SAM" id="Phobius"/>
    </source>
</evidence>
<comment type="caution">
    <text evidence="3">The sequence shown here is derived from an EMBL/GenBank/DDBJ whole genome shotgun (WGS) entry which is preliminary data.</text>
</comment>
<dbReference type="EMBL" id="JADHEI010000033">
    <property type="protein sequence ID" value="MBF2735233.1"/>
    <property type="molecule type" value="Genomic_DNA"/>
</dbReference>
<feature type="region of interest" description="Disordered" evidence="1">
    <location>
        <begin position="2191"/>
        <end position="2222"/>
    </location>
</feature>
<protein>
    <submittedName>
        <fullName evidence="3">Uncharacterized protein</fullName>
    </submittedName>
</protein>
<organism evidence="3 4">
    <name type="scientific">Candidatus Amphirhobacter heronislandensis</name>
    <dbReference type="NCBI Taxonomy" id="1732024"/>
    <lineage>
        <taxon>Bacteria</taxon>
        <taxon>Pseudomonadati</taxon>
        <taxon>Pseudomonadota</taxon>
        <taxon>Gammaproteobacteria</taxon>
        <taxon>Candidatus Tethybacterales</taxon>
        <taxon>Candidatus Tethybacteraceae</taxon>
        <taxon>Candidatus Amphirhobacter</taxon>
    </lineage>
</organism>
<dbReference type="Proteomes" id="UP000604381">
    <property type="component" value="Unassembled WGS sequence"/>
</dbReference>
<evidence type="ECO:0000313" key="4">
    <source>
        <dbReference type="Proteomes" id="UP000604381"/>
    </source>
</evidence>
<evidence type="ECO:0000256" key="1">
    <source>
        <dbReference type="SAM" id="MobiDB-lite"/>
    </source>
</evidence>
<feature type="transmembrane region" description="Helical" evidence="2">
    <location>
        <begin position="20"/>
        <end position="38"/>
    </location>
</feature>
<reference evidence="3" key="1">
    <citation type="submission" date="2020-10" db="EMBL/GenBank/DDBJ databases">
        <title>An improved Amphimedon queenslandica hologenome assembly reveals how three proteobacterial symbionts can extend the metabolic phenotypic of their marine sponge host.</title>
        <authorList>
            <person name="Degnan B."/>
            <person name="Degnan S."/>
            <person name="Xiang X."/>
        </authorList>
    </citation>
    <scope>NUCLEOTIDE SEQUENCE</scope>
    <source>
        <strain evidence="3">AqS2</strain>
    </source>
</reference>
<name>A0A930XXV3_9GAMM</name>
<keyword evidence="2" id="KW-0472">Membrane</keyword>
<proteinExistence type="predicted"/>
<sequence>MQEKELPAKGGGRRRQRGFIHVMLFVLLFLGVTTYGVVHLQEEMLVIQGERQSITQKALQEARKGLLDYARPYPGMPQRYRDTVPIDPRYNFYTHEDLRLLQDDRYLVARPGQLPCPDMADTAHTHTATGNYNEDLSFLFTSNTINRMHYAINQEFMDEDDNLLDGVSDPGMNMCSFAFLPRGSTPTTVHYDYDRQIVMPEAHPGYNGSFFGSYPYREHSDLINFSRGAGVRDIRDGDTNRLWYAASPNVLSAHRVINPYQIIRQGQNWLNLELVPKYVSTTPVVPPVVATVTVADVAAVVISPGKNLGVPGPAQLNVRYRPALNRRQALTHQGTAANVYTDRMFEGATALTTGHNMFRFGGVTGDLESDDDEVAFITKTELLAAFNGLETVNSNHLDNIADALLAYHQRNNYLPDPATFDPSNAHMITRRLGRPALAADNITDAAAKDMALAAMFQTSDLVRAQTSADPRVKVLIGSVDDEGFRYAYQGGRVSYGYAGGTGSSFHTKGNEQLVTASLSYQQAIDVYITPNWIQNSVKRKNSRTAGTGIAYMLPPFASSQFLERDPLRQAVLYARQGTEVVTVDPNTPMILARPVFMTPATPTLIAAGGVDRFYNITTGRSAVYNDEGHFNVLFPDGRPNLAGNMARMGYQVYLPAGSVLRASVTVEFLRHKTRSTVNLISQDNGRAYEMVAGQSVAFAFGVAGEYARGTLSAPKNAALVPGNQGLLPTPLLPQQLPNHEPHGRGGTRAMDAAALNQGAHWQRQLGAVKKIPRYQYGSHVIITDRRGLAFGYYPSKVKLHPLIRHSIALATVSAGFPLSSNVSGVAHPTVSRPVIEIHPVTRFAHNGLDMRDWTANSVEFEATTPDPATFNGWIELPVGTKFFYPFGTRVPVGPLFSQSADAVSFGPAGPLAGDVSYSDPNATVTVSLPPGTVIEDMVVGLPALRRGASSTVSPAAYINHEYQLVTAATAATVARVTLEHGGIMKFSQLLHYHNGETALQPLTPAQADFRIETMGAVLIDKEFPLTLDGITLASPFHQQSIGTLTYDPLAMKKALNHVNQADQNRGEYGFQRHLRPLDEDIPLADGYYIYPYRSTFATMSRRTYPYLSSMLRSGGVVAHELTIELNSRTVTVSVAANSYHARRYRYRNVTSFIDNRGSRADVLAYATGRNRIDQRSARPFAACSGSDYGADFFVDTPTTYTDSGGAPFSIVFIRSLESIECDIVPLTVVERAELTMARLSVAGNHAFRGRAALVDQFGVGIEQQSFTGNASNVAGLDTGVRQVQLNFEQGVQMQFNPGRIWGGGLQSQVYLQRYGWAGDTTPLVAPFMRRDGALGAEVTITSGTPAATLNAAASEYAILIADEFGEPSETLIGASGLKDEHHDSIRFAGETGQIQNIWTSVSSTLTQDAYAQTLQTRSVVQAVATVRVSPTSTSVTVHQQTIGISETSTRTPGDFRYHERRVRFSFNSDATATDSGDGEPERVTHLPRGTKLEYGVMLQPSDHNLNTCHNSNLTFSPGAFSDATRICDNHYMPSGRLFRGVGFSPIPRRAAVVFNKPQQSILPLAGGGTLTIGMAYTQRELLSHICVERYYNVAGGADFWNVGPMYNPEIIKVGAGSQIYPHITVGNHAHDSLINDPYNACHLGSAFSSNQTWMRAGSYNKTNMSLHFRTADGYGNTATVVQNSSSTDNLFDNQGQELELTLWNVHLRVPAGAPFSPTEYLSQAIPDGRTGRSDSGKIFMDADVQLVATGYFPNCLTIRTDGDLTTSPPGGFLQLTTTRDPWERDCAEQGSVLLSNVIIPPARILMDTMQQVTHEPVDKRENSDELLVGPITFDRHKGKLQFYIEVDGWEDVADLQAVFPTYGGGSVIHEGSTFYGFRDYGYLWTQDYRNPPPPAWLGDIQNNQLLLYDLMLDNEGIERAVPQLQLSWSGRESEWNSMEFRPDSLVFAQNNPMFYAVAPECRRQSSLEAQDCALGADEGLRVNVSPGQAARLPEDSLIPAGLVIHGHRGQRGVSVRVNVLSPSGSVASYPGLRFHEDGRVESLVYDQFSIDTLTTTGTYLASSPGDELVIYNSDNGVNFRLEATGASSFPMARSSHAHGYLGSLTIIYGGHTSGNVAAATLKLTLAASVTVQARPGTEVYRDAGGMPRIEFGAGSQAVLAGGTTLSDVGGWQSTGGDFYLTAFIEGDWIEPSHRLKPPQTKDNLGGRRPIETGVPPSSPPTQTTNFEVFTQPQVISINHTPGYAWPGFVFGDGQTRILARNYGAADATVFMRNYPESGQVYGQREFIRDPSSSILNAFIDLPDRSVEVPMPSHYALETTSVLRTTVRTYDMSVHATTLGGCPQCGVYTVTMNSNGGDPVRVGSLFYANLVDIFGSGFPFYQAVLTANGDLEAFSLVDSELSHRSVTVSNTYDYRGAHQAPILAMTPATIRTGSNIAGNFSITTYFEDTDRIFTLTITGPATLSTTLEGTVSVEHQIPAPHYVNVDSATSITDADGFYSYAVTVPPLTTSGGATIVGEAEIGNLDAGEIGFVLENATDYGQLITTGAGSFVVRGPVALHQTQERALTNAIIPTNLPQEAAYFYRDHSQAATIAVGAVTNTITAPAIITPTSTTNLNIIAGFPMSTISITRGVATSYVTLSAGTPVNVDITTDIVEVSFELFGNPVMQTGFLADHLFTITNTAVTSTLFTQQTEDRDTASYLIDERMFLEMTPQGSNIDAPPMVGIIVPVPELVTDRGITILAGSMLLPNYGQYGAVLHAQAFASTGVMTMFVPPGETEAHLIAAGGAGRPIMLEKPALMTATEISLSENLTVTYDIVGRDNFNNGVGPVVTRTQTRTWAPDGSADDLLIALKNPVVQQTIMDFRLGDAIFHRRGAQRAWNPTLAPYEADILSRIYPYPVPYLHRLKPKGDTTHGWALDIYQHPSLASAVTLSATAPYHMRSWQLTVSSGTTSTVVVDDSIHPEFYSGPSTKQRGTLAVGTLAADGYLFYPRLGSRFTLSTSSSLTLATEVIETTITTGTRTGVLPGIFIYDISVQRTTLHTGLAYTVGTSATIDMSLGVVSTSAIGGLHDNLSVALEPYHQTFWVRLSNEITMSLSSTASVTLPVDTLINPIFGTYTLPFDFNDAPDFVEFELASRAQMHLLNTLEITRPIGVLPQGITIEFNRASTFDNVKAVLAYSPYPLHSFSLCSSTRDGTTLTITQRTEHAHFSGGVVTQIPDYNIRNRVLRSAAGVLTTLTGAGIVDGVPYPSNVGDADICMLNEVPENTDFDREFEFIDGPLFDQSTGLEVANNRMRMVGGRLLP</sequence>
<gene>
    <name evidence="3" type="ORF">ISN26_04000</name>
</gene>
<keyword evidence="2" id="KW-1133">Transmembrane helix</keyword>
<keyword evidence="2" id="KW-0812">Transmembrane</keyword>
<evidence type="ECO:0000313" key="3">
    <source>
        <dbReference type="EMBL" id="MBF2735233.1"/>
    </source>
</evidence>
<keyword evidence="4" id="KW-1185">Reference proteome</keyword>
<accession>A0A930XXV3</accession>